<dbReference type="AlphaFoldDB" id="A0A8S0VZR4"/>
<dbReference type="EMBL" id="CACVBS010000074">
    <property type="protein sequence ID" value="CAA7269064.1"/>
    <property type="molecule type" value="Genomic_DNA"/>
</dbReference>
<reference evidence="1 2" key="1">
    <citation type="submission" date="2020-01" db="EMBL/GenBank/DDBJ databases">
        <authorList>
            <person name="Gupta K D."/>
        </authorList>
    </citation>
    <scope>NUCLEOTIDE SEQUENCE [LARGE SCALE GENOMIC DNA]</scope>
</reference>
<dbReference type="InterPro" id="IPR032675">
    <property type="entry name" value="LRR_dom_sf"/>
</dbReference>
<dbReference type="OrthoDB" id="3365698at2759"/>
<evidence type="ECO:0000313" key="1">
    <source>
        <dbReference type="EMBL" id="CAA7269064.1"/>
    </source>
</evidence>
<evidence type="ECO:0008006" key="3">
    <source>
        <dbReference type="Google" id="ProtNLM"/>
    </source>
</evidence>
<sequence>MPSLTKLGVYDPQIRLSYFFRTFDSPSLQEFEYRAHALTKLTLVATDFTRDRLILLLRHCPKVTFLSLSIDRDDYCGQTVDDDFLEPFVSPDEDGQYLCPRLEEWLCRGPTRFTDEGILKFITRKQDGSQPQIAKLKRMHIAFNRIHVVDISGKTEGFVEDGLDLQLSYSPDDIEAFAREL</sequence>
<evidence type="ECO:0000313" key="2">
    <source>
        <dbReference type="Proteomes" id="UP000467700"/>
    </source>
</evidence>
<name>A0A8S0VZR4_CYCAE</name>
<comment type="caution">
    <text evidence="1">The sequence shown here is derived from an EMBL/GenBank/DDBJ whole genome shotgun (WGS) entry which is preliminary data.</text>
</comment>
<protein>
    <recommendedName>
        <fullName evidence="3">F-box domain protein</fullName>
    </recommendedName>
</protein>
<proteinExistence type="predicted"/>
<dbReference type="Proteomes" id="UP000467700">
    <property type="component" value="Unassembled WGS sequence"/>
</dbReference>
<dbReference type="Gene3D" id="3.80.10.10">
    <property type="entry name" value="Ribonuclease Inhibitor"/>
    <property type="match status" value="1"/>
</dbReference>
<keyword evidence="2" id="KW-1185">Reference proteome</keyword>
<accession>A0A8S0VZR4</accession>
<organism evidence="1 2">
    <name type="scientific">Cyclocybe aegerita</name>
    <name type="common">Black poplar mushroom</name>
    <name type="synonym">Agrocybe aegerita</name>
    <dbReference type="NCBI Taxonomy" id="1973307"/>
    <lineage>
        <taxon>Eukaryota</taxon>
        <taxon>Fungi</taxon>
        <taxon>Dikarya</taxon>
        <taxon>Basidiomycota</taxon>
        <taxon>Agaricomycotina</taxon>
        <taxon>Agaricomycetes</taxon>
        <taxon>Agaricomycetidae</taxon>
        <taxon>Agaricales</taxon>
        <taxon>Agaricineae</taxon>
        <taxon>Bolbitiaceae</taxon>
        <taxon>Cyclocybe</taxon>
    </lineage>
</organism>
<gene>
    <name evidence="1" type="ORF">AAE3_LOCUS11361</name>
</gene>